<reference evidence="1 2" key="1">
    <citation type="journal article" date="2015" name="Nat. Commun.">
        <title>Lucilia cuprina genome unlocks parasitic fly biology to underpin future interventions.</title>
        <authorList>
            <person name="Anstead C.A."/>
            <person name="Korhonen P.K."/>
            <person name="Young N.D."/>
            <person name="Hall R.S."/>
            <person name="Jex A.R."/>
            <person name="Murali S.C."/>
            <person name="Hughes D.S."/>
            <person name="Lee S.F."/>
            <person name="Perry T."/>
            <person name="Stroehlein A.J."/>
            <person name="Ansell B.R."/>
            <person name="Breugelmans B."/>
            <person name="Hofmann A."/>
            <person name="Qu J."/>
            <person name="Dugan S."/>
            <person name="Lee S.L."/>
            <person name="Chao H."/>
            <person name="Dinh H."/>
            <person name="Han Y."/>
            <person name="Doddapaneni H.V."/>
            <person name="Worley K.C."/>
            <person name="Muzny D.M."/>
            <person name="Ioannidis P."/>
            <person name="Waterhouse R.M."/>
            <person name="Zdobnov E.M."/>
            <person name="James P.J."/>
            <person name="Bagnall N.H."/>
            <person name="Kotze A.C."/>
            <person name="Gibbs R.A."/>
            <person name="Richards S."/>
            <person name="Batterham P."/>
            <person name="Gasser R.B."/>
        </authorList>
    </citation>
    <scope>NUCLEOTIDE SEQUENCE [LARGE SCALE GENOMIC DNA]</scope>
    <source>
        <strain evidence="1 2">LS</strain>
        <tissue evidence="1">Full body</tissue>
    </source>
</reference>
<name>A0A0L0CST8_LUCCU</name>
<evidence type="ECO:0000313" key="2">
    <source>
        <dbReference type="Proteomes" id="UP000037069"/>
    </source>
</evidence>
<keyword evidence="2" id="KW-1185">Reference proteome</keyword>
<dbReference type="OrthoDB" id="7862278at2759"/>
<feature type="non-terminal residue" evidence="1">
    <location>
        <position position="1"/>
    </location>
</feature>
<dbReference type="EMBL" id="JRES01000062">
    <property type="protein sequence ID" value="KNC34464.1"/>
    <property type="molecule type" value="Genomic_DNA"/>
</dbReference>
<dbReference type="OMA" id="KIIDYHN"/>
<gene>
    <name evidence="1" type="ORF">FF38_02726</name>
</gene>
<comment type="caution">
    <text evidence="1">The sequence shown here is derived from an EMBL/GenBank/DDBJ whole genome shotgun (WGS) entry which is preliminary data.</text>
</comment>
<protein>
    <submittedName>
        <fullName evidence="1">Uncharacterized protein</fullName>
    </submittedName>
</protein>
<sequence>SCSDTENEISRGPLIFTQLETTANVLISETFELQQEFERKTKFVNEQFKKICRNEKEIVNIFHMLEVVQQQFSKVEEELKTIACMLQQFYAKVQHLEVLSQMETFCMKCHCICGHYGLCNCKTERKIFLELLEETNRKMENLPSVLDDMKELQEYEGLKNPYIEIFAILNLHCILLNNIEKNLDLLTDKWASIELLQKKSK</sequence>
<accession>A0A0L0CST8</accession>
<dbReference type="AlphaFoldDB" id="A0A0L0CST8"/>
<dbReference type="Proteomes" id="UP000037069">
    <property type="component" value="Unassembled WGS sequence"/>
</dbReference>
<evidence type="ECO:0000313" key="1">
    <source>
        <dbReference type="EMBL" id="KNC34464.1"/>
    </source>
</evidence>
<organism evidence="1 2">
    <name type="scientific">Lucilia cuprina</name>
    <name type="common">Green bottle fly</name>
    <name type="synonym">Australian sheep blowfly</name>
    <dbReference type="NCBI Taxonomy" id="7375"/>
    <lineage>
        <taxon>Eukaryota</taxon>
        <taxon>Metazoa</taxon>
        <taxon>Ecdysozoa</taxon>
        <taxon>Arthropoda</taxon>
        <taxon>Hexapoda</taxon>
        <taxon>Insecta</taxon>
        <taxon>Pterygota</taxon>
        <taxon>Neoptera</taxon>
        <taxon>Endopterygota</taxon>
        <taxon>Diptera</taxon>
        <taxon>Brachycera</taxon>
        <taxon>Muscomorpha</taxon>
        <taxon>Oestroidea</taxon>
        <taxon>Calliphoridae</taxon>
        <taxon>Luciliinae</taxon>
        <taxon>Lucilia</taxon>
    </lineage>
</organism>
<proteinExistence type="predicted"/>